<feature type="binding site" evidence="9">
    <location>
        <position position="175"/>
    </location>
    <ligand>
        <name>Zn(2+)</name>
        <dbReference type="ChEBI" id="CHEBI:29105"/>
    </ligand>
</feature>
<dbReference type="GO" id="GO:0008270">
    <property type="term" value="F:zinc ion binding"/>
    <property type="evidence" value="ECO:0007669"/>
    <property type="project" value="InterPro"/>
</dbReference>
<evidence type="ECO:0000256" key="9">
    <source>
        <dbReference type="PIRSR" id="PIRSR036894-1"/>
    </source>
</evidence>
<dbReference type="AlphaFoldDB" id="A0A3N1XKR0"/>
<name>A0A3N1XKR0_9FIRM</name>
<dbReference type="GO" id="GO:0004476">
    <property type="term" value="F:mannose-6-phosphate isomerase activity"/>
    <property type="evidence" value="ECO:0007669"/>
    <property type="project" value="UniProtKB-EC"/>
</dbReference>
<comment type="cofactor">
    <cofactor evidence="9">
        <name>Zn(2+)</name>
        <dbReference type="ChEBI" id="CHEBI:29105"/>
    </cofactor>
    <text evidence="9">Binds 1 zinc ion per subunit.</text>
</comment>
<keyword evidence="5 9" id="KW-0862">Zinc</keyword>
<dbReference type="InterPro" id="IPR011051">
    <property type="entry name" value="RmlC_Cupin_sf"/>
</dbReference>
<dbReference type="InterPro" id="IPR049071">
    <property type="entry name" value="MPI_cupin_dom"/>
</dbReference>
<evidence type="ECO:0000256" key="8">
    <source>
        <dbReference type="ARBA" id="ARBA00030762"/>
    </source>
</evidence>
<dbReference type="GO" id="GO:0005975">
    <property type="term" value="P:carbohydrate metabolic process"/>
    <property type="evidence" value="ECO:0007669"/>
    <property type="project" value="InterPro"/>
</dbReference>
<protein>
    <recommendedName>
        <fullName evidence="3">mannose-6-phosphate isomerase</fullName>
        <ecNumber evidence="3">5.3.1.8</ecNumber>
    </recommendedName>
    <alternativeName>
        <fullName evidence="7">Phosphohexomutase</fullName>
    </alternativeName>
    <alternativeName>
        <fullName evidence="8">Phosphomannose isomerase</fullName>
    </alternativeName>
</protein>
<comment type="catalytic activity">
    <reaction evidence="1">
        <text>D-mannose 6-phosphate = D-fructose 6-phosphate</text>
        <dbReference type="Rhea" id="RHEA:12356"/>
        <dbReference type="ChEBI" id="CHEBI:58735"/>
        <dbReference type="ChEBI" id="CHEBI:61527"/>
        <dbReference type="EC" id="5.3.1.8"/>
    </reaction>
</comment>
<evidence type="ECO:0000256" key="2">
    <source>
        <dbReference type="ARBA" id="ARBA00010772"/>
    </source>
</evidence>
<keyword evidence="4 9" id="KW-0479">Metal-binding</keyword>
<evidence type="ECO:0000256" key="4">
    <source>
        <dbReference type="ARBA" id="ARBA00022723"/>
    </source>
</evidence>
<gene>
    <name evidence="13" type="ORF">EDD66_11179</name>
</gene>
<dbReference type="InterPro" id="IPR014628">
    <property type="entry name" value="Man6P_isomerase_Firm_short"/>
</dbReference>
<sequence length="315" mass="35910">MNGEKEILFLNPVFLEQIWGGNRLATEFHYDTPSERTGECWAVSAHENGDCTIGNGTYKGEFLSTLWKDHRELFGNVKGDRFPLLIKIIDAKEDLAIQVHPDDNYAGIHENGSLGKAECWYVLDCNENAEIIIGHNARDKEELIEMIHKKEWNRLIRRIPVKKGDFFQIDPGTVHAITAGILILETQQSSDITYRLYDFDRLSNGVPRELHIEKSIDVIKTPYVERKSERMTTRGPGCFKEGLVECDYYFVDKIDMDGIQIFHNTNPFLIMSVSEGKGTINHIPIKKGDHFIIPNGLKDYTLEGKLSIIISGINK</sequence>
<dbReference type="Pfam" id="PF21621">
    <property type="entry name" value="MPI_cupin_dom"/>
    <property type="match status" value="1"/>
</dbReference>
<dbReference type="PANTHER" id="PTHR42742:SF3">
    <property type="entry name" value="FRUCTOKINASE"/>
    <property type="match status" value="1"/>
</dbReference>
<organism evidence="13 14">
    <name type="scientific">Mobilisporobacter senegalensis</name>
    <dbReference type="NCBI Taxonomy" id="1329262"/>
    <lineage>
        <taxon>Bacteria</taxon>
        <taxon>Bacillati</taxon>
        <taxon>Bacillota</taxon>
        <taxon>Clostridia</taxon>
        <taxon>Lachnospirales</taxon>
        <taxon>Lachnospiraceae</taxon>
        <taxon>Mobilisporobacter</taxon>
    </lineage>
</organism>
<proteinExistence type="inferred from homology"/>
<evidence type="ECO:0000256" key="1">
    <source>
        <dbReference type="ARBA" id="ARBA00000757"/>
    </source>
</evidence>
<dbReference type="Gene3D" id="2.60.120.10">
    <property type="entry name" value="Jelly Rolls"/>
    <property type="match status" value="2"/>
</dbReference>
<dbReference type="InterPro" id="IPR014710">
    <property type="entry name" value="RmlC-like_jellyroll"/>
</dbReference>
<feature type="binding site" evidence="9">
    <location>
        <position position="118"/>
    </location>
    <ligand>
        <name>Zn(2+)</name>
        <dbReference type="ChEBI" id="CHEBI:29105"/>
    </ligand>
</feature>
<dbReference type="EC" id="5.3.1.8" evidence="3"/>
<keyword evidence="6 13" id="KW-0413">Isomerase</keyword>
<dbReference type="EMBL" id="RJVG01000011">
    <property type="protein sequence ID" value="ROR25317.1"/>
    <property type="molecule type" value="Genomic_DNA"/>
</dbReference>
<keyword evidence="14" id="KW-1185">Reference proteome</keyword>
<dbReference type="InterPro" id="IPR001250">
    <property type="entry name" value="Man6P_Isoase-1"/>
</dbReference>
<evidence type="ECO:0000256" key="5">
    <source>
        <dbReference type="ARBA" id="ARBA00022833"/>
    </source>
</evidence>
<evidence type="ECO:0000256" key="7">
    <source>
        <dbReference type="ARBA" id="ARBA00029741"/>
    </source>
</evidence>
<dbReference type="SUPFAM" id="SSF51182">
    <property type="entry name" value="RmlC-like cupins"/>
    <property type="match status" value="1"/>
</dbReference>
<comment type="caution">
    <text evidence="13">The sequence shown here is derived from an EMBL/GenBank/DDBJ whole genome shotgun (WGS) entry which is preliminary data.</text>
</comment>
<dbReference type="NCBIfam" id="TIGR00218">
    <property type="entry name" value="manA"/>
    <property type="match status" value="1"/>
</dbReference>
<evidence type="ECO:0000259" key="11">
    <source>
        <dbReference type="Pfam" id="PF20511"/>
    </source>
</evidence>
<dbReference type="Pfam" id="PF20511">
    <property type="entry name" value="PMI_typeI_cat"/>
    <property type="match status" value="1"/>
</dbReference>
<dbReference type="InterPro" id="IPR046457">
    <property type="entry name" value="PMI_typeI_cat"/>
</dbReference>
<accession>A0A3N1XKR0</accession>
<dbReference type="OrthoDB" id="9808275at2"/>
<evidence type="ECO:0000313" key="14">
    <source>
        <dbReference type="Proteomes" id="UP000273083"/>
    </source>
</evidence>
<feature type="domain" description="Phosphomannose isomerase type I catalytic" evidence="11">
    <location>
        <begin position="9"/>
        <end position="113"/>
    </location>
</feature>
<dbReference type="CDD" id="cd07010">
    <property type="entry name" value="cupin_PMI_type_I_N_bac"/>
    <property type="match status" value="1"/>
</dbReference>
<comment type="similarity">
    <text evidence="2">Belongs to the mannose-6-phosphate isomerase type 1 family.</text>
</comment>
<evidence type="ECO:0000256" key="6">
    <source>
        <dbReference type="ARBA" id="ARBA00023235"/>
    </source>
</evidence>
<feature type="binding site" evidence="9">
    <location>
        <position position="100"/>
    </location>
    <ligand>
        <name>Zn(2+)</name>
        <dbReference type="ChEBI" id="CHEBI:29105"/>
    </ligand>
</feature>
<dbReference type="InterPro" id="IPR051804">
    <property type="entry name" value="Carb_Metab_Reg_Kinase/Isom"/>
</dbReference>
<evidence type="ECO:0000256" key="10">
    <source>
        <dbReference type="PIRSR" id="PIRSR036894-2"/>
    </source>
</evidence>
<evidence type="ECO:0000313" key="13">
    <source>
        <dbReference type="EMBL" id="ROR25317.1"/>
    </source>
</evidence>
<feature type="active site" evidence="10">
    <location>
        <position position="195"/>
    </location>
</feature>
<dbReference type="Proteomes" id="UP000273083">
    <property type="component" value="Unassembled WGS sequence"/>
</dbReference>
<evidence type="ECO:0000256" key="3">
    <source>
        <dbReference type="ARBA" id="ARBA00011956"/>
    </source>
</evidence>
<evidence type="ECO:0000259" key="12">
    <source>
        <dbReference type="Pfam" id="PF21621"/>
    </source>
</evidence>
<dbReference type="PANTHER" id="PTHR42742">
    <property type="entry name" value="TRANSCRIPTIONAL REPRESSOR MPRA"/>
    <property type="match status" value="1"/>
</dbReference>
<dbReference type="PIRSF" id="PIRSF036894">
    <property type="entry name" value="PMI_Firm_short"/>
    <property type="match status" value="1"/>
</dbReference>
<reference evidence="13 14" key="1">
    <citation type="submission" date="2018-11" db="EMBL/GenBank/DDBJ databases">
        <title>Genomic Encyclopedia of Type Strains, Phase IV (KMG-IV): sequencing the most valuable type-strain genomes for metagenomic binning, comparative biology and taxonomic classification.</title>
        <authorList>
            <person name="Goeker M."/>
        </authorList>
    </citation>
    <scope>NUCLEOTIDE SEQUENCE [LARGE SCALE GENOMIC DNA]</scope>
    <source>
        <strain evidence="13 14">DSM 26537</strain>
    </source>
</reference>
<feature type="domain" description="Mannose-6-phosphate isomerase cupin" evidence="12">
    <location>
        <begin position="243"/>
        <end position="311"/>
    </location>
</feature>
<dbReference type="RefSeq" id="WP_123610489.1">
    <property type="nucleotide sequence ID" value="NZ_RJVG01000011.1"/>
</dbReference>